<feature type="chain" id="PRO_5015561168" evidence="2">
    <location>
        <begin position="34"/>
        <end position="292"/>
    </location>
</feature>
<dbReference type="Gene3D" id="3.40.190.10">
    <property type="entry name" value="Periplasmic binding protein-like II"/>
    <property type="match status" value="2"/>
</dbReference>
<dbReference type="Proteomes" id="UP000238083">
    <property type="component" value="Unassembled WGS sequence"/>
</dbReference>
<dbReference type="SUPFAM" id="SSF53850">
    <property type="entry name" value="Periplasmic binding protein-like II"/>
    <property type="match status" value="1"/>
</dbReference>
<evidence type="ECO:0000256" key="1">
    <source>
        <dbReference type="ARBA" id="ARBA00022729"/>
    </source>
</evidence>
<evidence type="ECO:0000313" key="4">
    <source>
        <dbReference type="EMBL" id="PRY16030.1"/>
    </source>
</evidence>
<organism evidence="4 5">
    <name type="scientific">Kineococcus rhizosphaerae</name>
    <dbReference type="NCBI Taxonomy" id="559628"/>
    <lineage>
        <taxon>Bacteria</taxon>
        <taxon>Bacillati</taxon>
        <taxon>Actinomycetota</taxon>
        <taxon>Actinomycetes</taxon>
        <taxon>Kineosporiales</taxon>
        <taxon>Kineosporiaceae</taxon>
        <taxon>Kineococcus</taxon>
    </lineage>
</organism>
<keyword evidence="5" id="KW-1185">Reference proteome</keyword>
<proteinExistence type="predicted"/>
<dbReference type="Pfam" id="PF00497">
    <property type="entry name" value="SBP_bac_3"/>
    <property type="match status" value="1"/>
</dbReference>
<evidence type="ECO:0000256" key="2">
    <source>
        <dbReference type="SAM" id="SignalP"/>
    </source>
</evidence>
<dbReference type="PANTHER" id="PTHR35936:SF17">
    <property type="entry name" value="ARGININE-BINDING EXTRACELLULAR PROTEIN ARTP"/>
    <property type="match status" value="1"/>
</dbReference>
<dbReference type="RefSeq" id="WP_106209894.1">
    <property type="nucleotide sequence ID" value="NZ_PVZF01000004.1"/>
</dbReference>
<dbReference type="PROSITE" id="PS51257">
    <property type="entry name" value="PROKAR_LIPOPROTEIN"/>
    <property type="match status" value="1"/>
</dbReference>
<protein>
    <submittedName>
        <fullName evidence="4">Amino acid ABC transporter substrate-binding protein (PAAT family)</fullName>
    </submittedName>
</protein>
<comment type="caution">
    <text evidence="4">The sequence shown here is derived from an EMBL/GenBank/DDBJ whole genome shotgun (WGS) entry which is preliminary data.</text>
</comment>
<evidence type="ECO:0000259" key="3">
    <source>
        <dbReference type="SMART" id="SM00062"/>
    </source>
</evidence>
<feature type="signal peptide" evidence="2">
    <location>
        <begin position="1"/>
        <end position="33"/>
    </location>
</feature>
<accession>A0A2T0R5J2</accession>
<dbReference type="InterPro" id="IPR001638">
    <property type="entry name" value="Solute-binding_3/MltF_N"/>
</dbReference>
<dbReference type="AlphaFoldDB" id="A0A2T0R5J2"/>
<keyword evidence="1 2" id="KW-0732">Signal</keyword>
<evidence type="ECO:0000313" key="5">
    <source>
        <dbReference type="Proteomes" id="UP000238083"/>
    </source>
</evidence>
<gene>
    <name evidence="4" type="ORF">CLV37_104243</name>
</gene>
<dbReference type="CDD" id="cd01004">
    <property type="entry name" value="PBP2_MidA_like"/>
    <property type="match status" value="1"/>
</dbReference>
<dbReference type="OrthoDB" id="4633994at2"/>
<dbReference type="PANTHER" id="PTHR35936">
    <property type="entry name" value="MEMBRANE-BOUND LYTIC MUREIN TRANSGLYCOSYLASE F"/>
    <property type="match status" value="1"/>
</dbReference>
<dbReference type="SMART" id="SM00062">
    <property type="entry name" value="PBPb"/>
    <property type="match status" value="1"/>
</dbReference>
<sequence length="292" mass="29722">MPRRRTTPFSVALTAGAATGALLLGGCGGDATADPAPAPTPPATSAYHLLTPGTLTFALDVSYPPFEYVENGRPTGVDVELDTDLAHRLGLEPVFVNTPFDDLIATVDAGKADVISSTMTDRAGRQEKVDFVDYFIAGTQAMVAGGNPLGIAGASTWCGHRIATHAGTTNGDLVTAQSAACVAAGQAPVTLVDTANGQSQDAVLSGAADIGLEDYPSAVLTAAQSSGKVATAGDQLQPAPYGYGLAKRNTALRDALQRALQESIADGTYDAILKKYDVEAGALRTTALNGGA</sequence>
<reference evidence="4 5" key="1">
    <citation type="submission" date="2018-03" db="EMBL/GenBank/DDBJ databases">
        <title>Genomic Encyclopedia of Archaeal and Bacterial Type Strains, Phase II (KMG-II): from individual species to whole genera.</title>
        <authorList>
            <person name="Goeker M."/>
        </authorList>
    </citation>
    <scope>NUCLEOTIDE SEQUENCE [LARGE SCALE GENOMIC DNA]</scope>
    <source>
        <strain evidence="4 5">DSM 19711</strain>
    </source>
</reference>
<feature type="domain" description="Solute-binding protein family 3/N-terminal" evidence="3">
    <location>
        <begin position="54"/>
        <end position="280"/>
    </location>
</feature>
<name>A0A2T0R5J2_9ACTN</name>
<dbReference type="EMBL" id="PVZF01000004">
    <property type="protein sequence ID" value="PRY16030.1"/>
    <property type="molecule type" value="Genomic_DNA"/>
</dbReference>